<keyword evidence="3 7" id="KW-0378">Hydrolase</keyword>
<organism evidence="7 8">
    <name type="scientific">Hathewaya histolytica</name>
    <name type="common">Clostridium histolyticum</name>
    <dbReference type="NCBI Taxonomy" id="1498"/>
    <lineage>
        <taxon>Bacteria</taxon>
        <taxon>Bacillati</taxon>
        <taxon>Bacillota</taxon>
        <taxon>Clostridia</taxon>
        <taxon>Eubacteriales</taxon>
        <taxon>Clostridiaceae</taxon>
        <taxon>Hathewaya</taxon>
    </lineage>
</organism>
<dbReference type="InterPro" id="IPR036366">
    <property type="entry name" value="PGBDSf"/>
</dbReference>
<dbReference type="InterPro" id="IPR036365">
    <property type="entry name" value="PGBD-like_sf"/>
</dbReference>
<reference evidence="7 8" key="1">
    <citation type="submission" date="2019-05" db="EMBL/GenBank/DDBJ databases">
        <authorList>
            <consortium name="Pathogen Informatics"/>
        </authorList>
    </citation>
    <scope>NUCLEOTIDE SEQUENCE [LARGE SCALE GENOMIC DNA]</scope>
    <source>
        <strain evidence="7 8">NCTC503</strain>
    </source>
</reference>
<dbReference type="EC" id="3.4.-.-" evidence="7"/>
<dbReference type="InterPro" id="IPR002477">
    <property type="entry name" value="Peptidoglycan-bd-like"/>
</dbReference>
<evidence type="ECO:0000256" key="1">
    <source>
        <dbReference type="ARBA" id="ARBA00007074"/>
    </source>
</evidence>
<dbReference type="SUPFAM" id="SSF54001">
    <property type="entry name" value="Cysteine proteinases"/>
    <property type="match status" value="1"/>
</dbReference>
<keyword evidence="2" id="KW-0645">Protease</keyword>
<dbReference type="KEGG" id="hhw:NCTC503_02063"/>
<dbReference type="PROSITE" id="PS51935">
    <property type="entry name" value="NLPC_P60"/>
    <property type="match status" value="1"/>
</dbReference>
<feature type="domain" description="NlpC/P60" evidence="6">
    <location>
        <begin position="28"/>
        <end position="146"/>
    </location>
</feature>
<dbReference type="Proteomes" id="UP000308489">
    <property type="component" value="Chromosome 1"/>
</dbReference>
<dbReference type="Pfam" id="PF00877">
    <property type="entry name" value="NLPC_P60"/>
    <property type="match status" value="1"/>
</dbReference>
<dbReference type="GO" id="GO:0008234">
    <property type="term" value="F:cysteine-type peptidase activity"/>
    <property type="evidence" value="ECO:0007669"/>
    <property type="project" value="UniProtKB-KW"/>
</dbReference>
<dbReference type="InterPro" id="IPR000064">
    <property type="entry name" value="NLP_P60_dom"/>
</dbReference>
<dbReference type="InterPro" id="IPR051202">
    <property type="entry name" value="Peptidase_C40"/>
</dbReference>
<evidence type="ECO:0000259" key="6">
    <source>
        <dbReference type="PROSITE" id="PS51935"/>
    </source>
</evidence>
<dbReference type="Pfam" id="PF01471">
    <property type="entry name" value="PG_binding_1"/>
    <property type="match status" value="2"/>
</dbReference>
<name>A0A4U9RM73_HATHI</name>
<dbReference type="Gene3D" id="1.10.101.10">
    <property type="entry name" value="PGBD-like superfamily/PGBD"/>
    <property type="match status" value="2"/>
</dbReference>
<keyword evidence="8" id="KW-1185">Reference proteome</keyword>
<evidence type="ECO:0000313" key="8">
    <source>
        <dbReference type="Proteomes" id="UP000308489"/>
    </source>
</evidence>
<dbReference type="PANTHER" id="PTHR47053:SF1">
    <property type="entry name" value="MUREIN DD-ENDOPEPTIDASE MEPH-RELATED"/>
    <property type="match status" value="1"/>
</dbReference>
<dbReference type="PANTHER" id="PTHR47053">
    <property type="entry name" value="MUREIN DD-ENDOPEPTIDASE MEPH-RELATED"/>
    <property type="match status" value="1"/>
</dbReference>
<keyword evidence="5" id="KW-0732">Signal</keyword>
<proteinExistence type="inferred from homology"/>
<sequence length="410" mass="45381">MKKKTRVLSVLMALLLVLGSSLFNIVQAATGQDVVSYAKKFMGTPYVWGGTTPKGFDCSGFVQYVYRNSAGIELPRSTYDQINVGTAVSQNDLQPGDLVFPHTGHVGIYVGNGQMIHSPKTGDVVKISSVYKFYAGRRIKGISSNNYTKDFIASVQKNLAKCSFYSGAATGVIDQKTKESISHFRSTMGLPVNNTLDNSVVTALNQIVGKPHLAVNTDLKYATRFIQWWLGSTRDGVYSNKTKEEVRQWQIKAGIWSAAGADGVIREKDWNKILKTVDPSGYTTDFIASVQRDLIKCSFYSGEVTGTIDQKTKESISHFRSTMGLPVNNTLDDSVVTALNQIVSKPHLAVNTDLKYATRFIQWWLGSTRDGVYSNKTKEEVRQWQIKAGIWSAAGADGVIREKDWNKILK</sequence>
<dbReference type="AlphaFoldDB" id="A0A4U9RM73"/>
<protein>
    <submittedName>
        <fullName evidence="7">NlpC/P60 family protein</fullName>
        <ecNumber evidence="7">3.4.-.-</ecNumber>
    </submittedName>
</protein>
<keyword evidence="4" id="KW-0788">Thiol protease</keyword>
<accession>A0A4U9RM73</accession>
<feature type="signal peptide" evidence="5">
    <location>
        <begin position="1"/>
        <end position="28"/>
    </location>
</feature>
<dbReference type="OrthoDB" id="9808890at2"/>
<dbReference type="InterPro" id="IPR038765">
    <property type="entry name" value="Papain-like_cys_pep_sf"/>
</dbReference>
<dbReference type="SUPFAM" id="SSF47090">
    <property type="entry name" value="PGBD-like"/>
    <property type="match status" value="2"/>
</dbReference>
<evidence type="ECO:0000256" key="4">
    <source>
        <dbReference type="ARBA" id="ARBA00022807"/>
    </source>
</evidence>
<comment type="similarity">
    <text evidence="1">Belongs to the peptidase C40 family.</text>
</comment>
<gene>
    <name evidence="7" type="primary">spr</name>
    <name evidence="7" type="ORF">NCTC503_02063</name>
</gene>
<dbReference type="GO" id="GO:0006508">
    <property type="term" value="P:proteolysis"/>
    <property type="evidence" value="ECO:0007669"/>
    <property type="project" value="UniProtKB-KW"/>
</dbReference>
<evidence type="ECO:0000256" key="2">
    <source>
        <dbReference type="ARBA" id="ARBA00022670"/>
    </source>
</evidence>
<dbReference type="EMBL" id="LR590481">
    <property type="protein sequence ID" value="VTQ93165.1"/>
    <property type="molecule type" value="Genomic_DNA"/>
</dbReference>
<evidence type="ECO:0000256" key="5">
    <source>
        <dbReference type="SAM" id="SignalP"/>
    </source>
</evidence>
<dbReference type="Gene3D" id="3.90.1720.10">
    <property type="entry name" value="endopeptidase domain like (from Nostoc punctiforme)"/>
    <property type="match status" value="1"/>
</dbReference>
<feature type="chain" id="PRO_5020935830" evidence="5">
    <location>
        <begin position="29"/>
        <end position="410"/>
    </location>
</feature>
<evidence type="ECO:0000313" key="7">
    <source>
        <dbReference type="EMBL" id="VTQ93165.1"/>
    </source>
</evidence>
<evidence type="ECO:0000256" key="3">
    <source>
        <dbReference type="ARBA" id="ARBA00022801"/>
    </source>
</evidence>